<evidence type="ECO:0008006" key="3">
    <source>
        <dbReference type="Google" id="ProtNLM"/>
    </source>
</evidence>
<gene>
    <name evidence="1" type="ORF">KZO38_08685</name>
</gene>
<keyword evidence="2" id="KW-1185">Reference proteome</keyword>
<comment type="caution">
    <text evidence="1">The sequence shown here is derived from an EMBL/GenBank/DDBJ whole genome shotgun (WGS) entry which is preliminary data.</text>
</comment>
<reference evidence="1 2" key="1">
    <citation type="submission" date="2021-07" db="EMBL/GenBank/DDBJ databases">
        <title>Genomic diversity and antimicrobial resistance of Prevotella spp. isolated from chronic lung disease airways.</title>
        <authorList>
            <person name="Webb K.A."/>
            <person name="Olagoke O.S."/>
            <person name="Baird T."/>
            <person name="Neill J."/>
            <person name="Pham A."/>
            <person name="Wells T.J."/>
            <person name="Ramsay K.A."/>
            <person name="Bell S.C."/>
            <person name="Sarovich D.S."/>
            <person name="Price E.P."/>
        </authorList>
    </citation>
    <scope>NUCLEOTIDE SEQUENCE [LARGE SCALE GENOMIC DNA]</scope>
    <source>
        <strain evidence="1 2">SCHI0011.S.12</strain>
    </source>
</reference>
<proteinExistence type="predicted"/>
<protein>
    <recommendedName>
        <fullName evidence="3">DUF3887 domain-containing protein</fullName>
    </recommendedName>
</protein>
<sequence>MKKISIKDILKGVVAVIAAATLSSCGEKTQSEKVIKDFIETYSIHKNYSNINFSKIDSTFYLKQKDIAKMLENKAIKQVYNSNYKFPTYKDGDKLIFIKVDYIAADGKKHTQTFYLDKDIKTVVAVKEN</sequence>
<dbReference type="RefSeq" id="WP_219481922.1">
    <property type="nucleotide sequence ID" value="NZ_JABZTH010000008.1"/>
</dbReference>
<accession>A0ABS6YF48</accession>
<name>A0ABS6YF48_9BACT</name>
<dbReference type="Proteomes" id="UP000788426">
    <property type="component" value="Unassembled WGS sequence"/>
</dbReference>
<evidence type="ECO:0000313" key="2">
    <source>
        <dbReference type="Proteomes" id="UP000788426"/>
    </source>
</evidence>
<organism evidence="1 2">
    <name type="scientific">Hoylesella nanceiensis</name>
    <dbReference type="NCBI Taxonomy" id="425941"/>
    <lineage>
        <taxon>Bacteria</taxon>
        <taxon>Pseudomonadati</taxon>
        <taxon>Bacteroidota</taxon>
        <taxon>Bacteroidia</taxon>
        <taxon>Bacteroidales</taxon>
        <taxon>Prevotellaceae</taxon>
        <taxon>Hoylesella</taxon>
    </lineage>
</organism>
<dbReference type="EMBL" id="JAHXCT010000006">
    <property type="protein sequence ID" value="MBW4769831.1"/>
    <property type="molecule type" value="Genomic_DNA"/>
</dbReference>
<dbReference type="PROSITE" id="PS51257">
    <property type="entry name" value="PROKAR_LIPOPROTEIN"/>
    <property type="match status" value="1"/>
</dbReference>
<evidence type="ECO:0000313" key="1">
    <source>
        <dbReference type="EMBL" id="MBW4769831.1"/>
    </source>
</evidence>